<dbReference type="NCBIfam" id="TIGR02046">
    <property type="entry name" value="sdhC_b558_fam"/>
    <property type="match status" value="1"/>
</dbReference>
<dbReference type="RefSeq" id="WP_344308879.1">
    <property type="nucleotide sequence ID" value="NZ_BAAANO010000015.1"/>
</dbReference>
<feature type="transmembrane region" description="Helical" evidence="8">
    <location>
        <begin position="182"/>
        <end position="203"/>
    </location>
</feature>
<keyword evidence="7 8" id="KW-0472">Membrane</keyword>
<sequence length="245" mass="27106">MATTLTTHPDQDHGRVRPPIHKHRIPLSNYWAKMIMAVTGLVFVAFVFIHMYGNLHIYFGGEEFDHYAHWLREAFMPVLPYSGLLWILRIVLLGCLVLHVFCALLIAARARRARGRFRRKGLGMNTFGARSMLVTGIVLLLFVIFHILDLTVPVPPLATDVFVHGEAYANLVASFSRPWASAVYIVAMLVLTVHIAHGVWTAAHDLGVTGKRTRAIFYLAGGIIGLLIAIGNITIPVAVLLGVLA</sequence>
<evidence type="ECO:0000256" key="6">
    <source>
        <dbReference type="ARBA" id="ARBA00023004"/>
    </source>
</evidence>
<dbReference type="EMBL" id="BAAANO010000015">
    <property type="protein sequence ID" value="GAA2007709.1"/>
    <property type="molecule type" value="Genomic_DNA"/>
</dbReference>
<keyword evidence="4" id="KW-0479">Metal-binding</keyword>
<evidence type="ECO:0000256" key="7">
    <source>
        <dbReference type="ARBA" id="ARBA00023136"/>
    </source>
</evidence>
<reference evidence="9 10" key="1">
    <citation type="journal article" date="2019" name="Int. J. Syst. Evol. Microbiol.">
        <title>The Global Catalogue of Microorganisms (GCM) 10K type strain sequencing project: providing services to taxonomists for standard genome sequencing and annotation.</title>
        <authorList>
            <consortium name="The Broad Institute Genomics Platform"/>
            <consortium name="The Broad Institute Genome Sequencing Center for Infectious Disease"/>
            <person name="Wu L."/>
            <person name="Ma J."/>
        </authorList>
    </citation>
    <scope>NUCLEOTIDE SEQUENCE [LARGE SCALE GENOMIC DNA]</scope>
    <source>
        <strain evidence="9 10">JCM 14546</strain>
    </source>
</reference>
<keyword evidence="3 8" id="KW-0812">Transmembrane</keyword>
<dbReference type="InterPro" id="IPR034804">
    <property type="entry name" value="SQR/QFR_C/D"/>
</dbReference>
<keyword evidence="5 8" id="KW-1133">Transmembrane helix</keyword>
<evidence type="ECO:0000256" key="1">
    <source>
        <dbReference type="ARBA" id="ARBA00004370"/>
    </source>
</evidence>
<feature type="transmembrane region" description="Helical" evidence="8">
    <location>
        <begin position="127"/>
        <end position="148"/>
    </location>
</feature>
<keyword evidence="10" id="KW-1185">Reference proteome</keyword>
<protein>
    <submittedName>
        <fullName evidence="9">Succinate dehydrogenase cytochrome b subunit</fullName>
    </submittedName>
</protein>
<dbReference type="CDD" id="cd03498">
    <property type="entry name" value="SQR_TypeB_2_TM"/>
    <property type="match status" value="1"/>
</dbReference>
<proteinExistence type="predicted"/>
<name>A0ABN2TFE9_9MICO</name>
<keyword evidence="2" id="KW-0349">Heme</keyword>
<organism evidence="9 10">
    <name type="scientific">Brevibacterium samyangense</name>
    <dbReference type="NCBI Taxonomy" id="366888"/>
    <lineage>
        <taxon>Bacteria</taxon>
        <taxon>Bacillati</taxon>
        <taxon>Actinomycetota</taxon>
        <taxon>Actinomycetes</taxon>
        <taxon>Micrococcales</taxon>
        <taxon>Brevibacteriaceae</taxon>
        <taxon>Brevibacterium</taxon>
    </lineage>
</organism>
<evidence type="ECO:0000256" key="8">
    <source>
        <dbReference type="SAM" id="Phobius"/>
    </source>
</evidence>
<evidence type="ECO:0000256" key="3">
    <source>
        <dbReference type="ARBA" id="ARBA00022692"/>
    </source>
</evidence>
<feature type="transmembrane region" description="Helical" evidence="8">
    <location>
        <begin position="215"/>
        <end position="244"/>
    </location>
</feature>
<evidence type="ECO:0000313" key="9">
    <source>
        <dbReference type="EMBL" id="GAA2007709.1"/>
    </source>
</evidence>
<feature type="transmembrane region" description="Helical" evidence="8">
    <location>
        <begin position="30"/>
        <end position="52"/>
    </location>
</feature>
<feature type="transmembrane region" description="Helical" evidence="8">
    <location>
        <begin position="86"/>
        <end position="107"/>
    </location>
</feature>
<dbReference type="Gene3D" id="1.20.1300.10">
    <property type="entry name" value="Fumarate reductase/succinate dehydrogenase, transmembrane subunit"/>
    <property type="match status" value="1"/>
</dbReference>
<comment type="subcellular location">
    <subcellularLocation>
        <location evidence="1">Membrane</location>
    </subcellularLocation>
</comment>
<evidence type="ECO:0000256" key="2">
    <source>
        <dbReference type="ARBA" id="ARBA00022617"/>
    </source>
</evidence>
<evidence type="ECO:0000256" key="4">
    <source>
        <dbReference type="ARBA" id="ARBA00022723"/>
    </source>
</evidence>
<dbReference type="Proteomes" id="UP001500755">
    <property type="component" value="Unassembled WGS sequence"/>
</dbReference>
<dbReference type="SUPFAM" id="SSF81343">
    <property type="entry name" value="Fumarate reductase respiratory complex transmembrane subunits"/>
    <property type="match status" value="1"/>
</dbReference>
<keyword evidence="6" id="KW-0408">Iron</keyword>
<evidence type="ECO:0000313" key="10">
    <source>
        <dbReference type="Proteomes" id="UP001500755"/>
    </source>
</evidence>
<gene>
    <name evidence="9" type="ORF">GCM10009755_17620</name>
</gene>
<accession>A0ABN2TFE9</accession>
<evidence type="ECO:0000256" key="5">
    <source>
        <dbReference type="ARBA" id="ARBA00022989"/>
    </source>
</evidence>
<dbReference type="InterPro" id="IPR011138">
    <property type="entry name" value="Cytochrome_b-558"/>
</dbReference>
<dbReference type="Pfam" id="PF01127">
    <property type="entry name" value="Sdh_cyt"/>
    <property type="match status" value="1"/>
</dbReference>
<comment type="caution">
    <text evidence="9">The sequence shown here is derived from an EMBL/GenBank/DDBJ whole genome shotgun (WGS) entry which is preliminary data.</text>
</comment>
<dbReference type="InterPro" id="IPR000701">
    <property type="entry name" value="SuccDH_FuR_B_TM-su"/>
</dbReference>